<accession>A0A645JLC3</accession>
<protein>
    <submittedName>
        <fullName evidence="1">Uncharacterized protein</fullName>
    </submittedName>
</protein>
<organism evidence="1">
    <name type="scientific">bioreactor metagenome</name>
    <dbReference type="NCBI Taxonomy" id="1076179"/>
    <lineage>
        <taxon>unclassified sequences</taxon>
        <taxon>metagenomes</taxon>
        <taxon>ecological metagenomes</taxon>
    </lineage>
</organism>
<dbReference type="EMBL" id="VSSQ01145193">
    <property type="protein sequence ID" value="MPN64391.1"/>
    <property type="molecule type" value="Genomic_DNA"/>
</dbReference>
<reference evidence="1" key="1">
    <citation type="submission" date="2019-08" db="EMBL/GenBank/DDBJ databases">
        <authorList>
            <person name="Kucharzyk K."/>
            <person name="Murdoch R.W."/>
            <person name="Higgins S."/>
            <person name="Loffler F."/>
        </authorList>
    </citation>
    <scope>NUCLEOTIDE SEQUENCE</scope>
</reference>
<evidence type="ECO:0000313" key="1">
    <source>
        <dbReference type="EMBL" id="MPN64391.1"/>
    </source>
</evidence>
<gene>
    <name evidence="1" type="ORF">SDC9_212163</name>
</gene>
<proteinExistence type="predicted"/>
<comment type="caution">
    <text evidence="1">The sequence shown here is derived from an EMBL/GenBank/DDBJ whole genome shotgun (WGS) entry which is preliminary data.</text>
</comment>
<name>A0A645JLC3_9ZZZZ</name>
<sequence>MKNSRLVSARIKVAENMRVAGNPAADDFSNQELTLFFKDTYISRNNLQDLQNGKEMVVAFAEFAVADGTASGHVFHGALPEWLYFVKADGYADIGGRKTGESLLIP</sequence>
<dbReference type="AlphaFoldDB" id="A0A645JLC3"/>